<evidence type="ECO:0000313" key="2">
    <source>
        <dbReference type="EnsemblPlants" id="TuG1812G0100004553.01.T01.cds407031"/>
    </source>
</evidence>
<reference evidence="3" key="1">
    <citation type="journal article" date="2013" name="Nature">
        <title>Draft genome of the wheat A-genome progenitor Triticum urartu.</title>
        <authorList>
            <person name="Ling H.Q."/>
            <person name="Zhao S."/>
            <person name="Liu D."/>
            <person name="Wang J."/>
            <person name="Sun H."/>
            <person name="Zhang C."/>
            <person name="Fan H."/>
            <person name="Li D."/>
            <person name="Dong L."/>
            <person name="Tao Y."/>
            <person name="Gao C."/>
            <person name="Wu H."/>
            <person name="Li Y."/>
            <person name="Cui Y."/>
            <person name="Guo X."/>
            <person name="Zheng S."/>
            <person name="Wang B."/>
            <person name="Yu K."/>
            <person name="Liang Q."/>
            <person name="Yang W."/>
            <person name="Lou X."/>
            <person name="Chen J."/>
            <person name="Feng M."/>
            <person name="Jian J."/>
            <person name="Zhang X."/>
            <person name="Luo G."/>
            <person name="Jiang Y."/>
            <person name="Liu J."/>
            <person name="Wang Z."/>
            <person name="Sha Y."/>
            <person name="Zhang B."/>
            <person name="Wu H."/>
            <person name="Tang D."/>
            <person name="Shen Q."/>
            <person name="Xue P."/>
            <person name="Zou S."/>
            <person name="Wang X."/>
            <person name="Liu X."/>
            <person name="Wang F."/>
            <person name="Yang Y."/>
            <person name="An X."/>
            <person name="Dong Z."/>
            <person name="Zhang K."/>
            <person name="Zhang X."/>
            <person name="Luo M.C."/>
            <person name="Dvorak J."/>
            <person name="Tong Y."/>
            <person name="Wang J."/>
            <person name="Yang H."/>
            <person name="Li Z."/>
            <person name="Wang D."/>
            <person name="Zhang A."/>
            <person name="Wang J."/>
        </authorList>
    </citation>
    <scope>NUCLEOTIDE SEQUENCE</scope>
    <source>
        <strain evidence="3">cv. G1812</strain>
    </source>
</reference>
<dbReference type="Proteomes" id="UP000015106">
    <property type="component" value="Chromosome 1"/>
</dbReference>
<name>A0A8R7P806_TRIUA</name>
<dbReference type="Gramene" id="TuG1812G0100004553.01.T01">
    <property type="protein sequence ID" value="TuG1812G0100004553.01.T01.cds407031"/>
    <property type="gene ID" value="TuG1812G0100004553.01"/>
</dbReference>
<proteinExistence type="predicted"/>
<reference evidence="2" key="3">
    <citation type="submission" date="2022-06" db="UniProtKB">
        <authorList>
            <consortium name="EnsemblPlants"/>
        </authorList>
    </citation>
    <scope>IDENTIFICATION</scope>
</reference>
<sequence>MSDLNPALPGCHLTALDGVGRRGPRWQGVETTTGGRFRGLHATPRIHPWRATSVIRGQHHHSSTPDPRNPSPPPRTSDPSPHHGRR</sequence>
<dbReference type="AlphaFoldDB" id="A0A8R7P806"/>
<protein>
    <submittedName>
        <fullName evidence="2">Uncharacterized protein</fullName>
    </submittedName>
</protein>
<feature type="compositionally biased region" description="Pro residues" evidence="1">
    <location>
        <begin position="67"/>
        <end position="76"/>
    </location>
</feature>
<keyword evidence="3" id="KW-1185">Reference proteome</keyword>
<reference evidence="2" key="2">
    <citation type="submission" date="2018-03" db="EMBL/GenBank/DDBJ databases">
        <title>The Triticum urartu genome reveals the dynamic nature of wheat genome evolution.</title>
        <authorList>
            <person name="Ling H."/>
            <person name="Ma B."/>
            <person name="Shi X."/>
            <person name="Liu H."/>
            <person name="Dong L."/>
            <person name="Sun H."/>
            <person name="Cao Y."/>
            <person name="Gao Q."/>
            <person name="Zheng S."/>
            <person name="Li Y."/>
            <person name="Yu Y."/>
            <person name="Du H."/>
            <person name="Qi M."/>
            <person name="Li Y."/>
            <person name="Yu H."/>
            <person name="Cui Y."/>
            <person name="Wang N."/>
            <person name="Chen C."/>
            <person name="Wu H."/>
            <person name="Zhao Y."/>
            <person name="Zhang J."/>
            <person name="Li Y."/>
            <person name="Zhou W."/>
            <person name="Zhang B."/>
            <person name="Hu W."/>
            <person name="Eijk M."/>
            <person name="Tang J."/>
            <person name="Witsenboer H."/>
            <person name="Zhao S."/>
            <person name="Li Z."/>
            <person name="Zhang A."/>
            <person name="Wang D."/>
            <person name="Liang C."/>
        </authorList>
    </citation>
    <scope>NUCLEOTIDE SEQUENCE [LARGE SCALE GENOMIC DNA]</scope>
    <source>
        <strain evidence="2">cv. G1812</strain>
    </source>
</reference>
<evidence type="ECO:0000256" key="1">
    <source>
        <dbReference type="SAM" id="MobiDB-lite"/>
    </source>
</evidence>
<organism evidence="2 3">
    <name type="scientific">Triticum urartu</name>
    <name type="common">Red wild einkorn</name>
    <name type="synonym">Crithodium urartu</name>
    <dbReference type="NCBI Taxonomy" id="4572"/>
    <lineage>
        <taxon>Eukaryota</taxon>
        <taxon>Viridiplantae</taxon>
        <taxon>Streptophyta</taxon>
        <taxon>Embryophyta</taxon>
        <taxon>Tracheophyta</taxon>
        <taxon>Spermatophyta</taxon>
        <taxon>Magnoliopsida</taxon>
        <taxon>Liliopsida</taxon>
        <taxon>Poales</taxon>
        <taxon>Poaceae</taxon>
        <taxon>BOP clade</taxon>
        <taxon>Pooideae</taxon>
        <taxon>Triticodae</taxon>
        <taxon>Triticeae</taxon>
        <taxon>Triticinae</taxon>
        <taxon>Triticum</taxon>
    </lineage>
</organism>
<evidence type="ECO:0000313" key="3">
    <source>
        <dbReference type="Proteomes" id="UP000015106"/>
    </source>
</evidence>
<dbReference type="EnsemblPlants" id="TuG1812G0100004553.01.T01">
    <property type="protein sequence ID" value="TuG1812G0100004553.01.T01.cds407031"/>
    <property type="gene ID" value="TuG1812G0100004553.01"/>
</dbReference>
<feature type="region of interest" description="Disordered" evidence="1">
    <location>
        <begin position="1"/>
        <end position="86"/>
    </location>
</feature>
<accession>A0A8R7P806</accession>